<evidence type="ECO:0000256" key="1">
    <source>
        <dbReference type="ARBA" id="ARBA00007317"/>
    </source>
</evidence>
<dbReference type="InterPro" id="IPR004167">
    <property type="entry name" value="PSBD"/>
</dbReference>
<sequence length="458" mass="48650">MAKIQEMTQLSPTMEEGTIVKWLKKEGDSVSPGDIIAEVETDKAVMEMEAFETGVILKILHTEGAKLKVGEALAVIGKPGEDVSSLLAGIPQKSSSAPSPVTQAVASKENGNPTTPQQEKPDPVAVVASPTKEIPSANALPQSKTSTSINSVTGLTGVTGVNLTNRGGLRVLASPLAKSIAIENGIDLHSVIGTGPEGRITKNDVLDTLNKGTNSRSSAAGPSRLDEVVTLNGMRKTIAKRLTESKQNLPHFYLNVDVNAKAMEDFRADLLEFQKHLDPELQVKVSLNDIIVKATAAALRLHPKVNASFQGDSILQFGRVDVGIAVSLDGGLLTPVIRNADTKSIIEISKEVKELAKRARERKLKPEEFSNGTFTISNLGMYGISRFTAIINEPESAILAVGSVEEKPVVENGVVVAGRVLSLTLSCDHRVIDGAVGAEFLKTLKTLLERPSLIAGVI</sequence>
<feature type="domain" description="Peripheral subunit-binding (PSBD)" evidence="11">
    <location>
        <begin position="172"/>
        <end position="209"/>
    </location>
</feature>
<dbReference type="GO" id="GO:0045254">
    <property type="term" value="C:pyruvate dehydrogenase complex"/>
    <property type="evidence" value="ECO:0007669"/>
    <property type="project" value="UniProtKB-UniRule"/>
</dbReference>
<feature type="region of interest" description="Disordered" evidence="9">
    <location>
        <begin position="90"/>
        <end position="125"/>
    </location>
</feature>
<dbReference type="InterPro" id="IPR036625">
    <property type="entry name" value="E3-bd_dom_sf"/>
</dbReference>
<organism evidence="12 13">
    <name type="scientific">Leptospira wolbachii serovar Codice str. CDC</name>
    <dbReference type="NCBI Taxonomy" id="1218599"/>
    <lineage>
        <taxon>Bacteria</taxon>
        <taxon>Pseudomonadati</taxon>
        <taxon>Spirochaetota</taxon>
        <taxon>Spirochaetia</taxon>
        <taxon>Leptospirales</taxon>
        <taxon>Leptospiraceae</taxon>
        <taxon>Leptospira</taxon>
    </lineage>
</organism>
<dbReference type="SUPFAM" id="SSF47005">
    <property type="entry name" value="Peripheral subunit-binding domain of 2-oxo acid dehydrogenase complex"/>
    <property type="match status" value="1"/>
</dbReference>
<evidence type="ECO:0000259" key="10">
    <source>
        <dbReference type="PROSITE" id="PS50968"/>
    </source>
</evidence>
<dbReference type="InterPro" id="IPR023213">
    <property type="entry name" value="CAT-like_dom_sf"/>
</dbReference>
<dbReference type="AlphaFoldDB" id="R9A387"/>
<dbReference type="InterPro" id="IPR011053">
    <property type="entry name" value="Single_hybrid_motif"/>
</dbReference>
<evidence type="ECO:0000256" key="2">
    <source>
        <dbReference type="ARBA" id="ARBA00011484"/>
    </source>
</evidence>
<dbReference type="PANTHER" id="PTHR23151:SF90">
    <property type="entry name" value="DIHYDROLIPOYLLYSINE-RESIDUE ACETYLTRANSFERASE COMPONENT OF PYRUVATE DEHYDROGENASE COMPLEX, MITOCHONDRIAL-RELATED"/>
    <property type="match status" value="1"/>
</dbReference>
<dbReference type="Gene3D" id="4.10.320.10">
    <property type="entry name" value="E3-binding domain"/>
    <property type="match status" value="1"/>
</dbReference>
<gene>
    <name evidence="12" type="ORF">LEP1GSC195_1711</name>
</gene>
<dbReference type="Pfam" id="PF00364">
    <property type="entry name" value="Biotin_lipoyl"/>
    <property type="match status" value="1"/>
</dbReference>
<evidence type="ECO:0000256" key="6">
    <source>
        <dbReference type="ARBA" id="ARBA00025211"/>
    </source>
</evidence>
<dbReference type="PROSITE" id="PS51826">
    <property type="entry name" value="PSBD"/>
    <property type="match status" value="1"/>
</dbReference>
<keyword evidence="4 8" id="KW-0450">Lipoyl</keyword>
<dbReference type="InterPro" id="IPR045257">
    <property type="entry name" value="E2/Pdx1"/>
</dbReference>
<dbReference type="InterPro" id="IPR003016">
    <property type="entry name" value="2-oxoA_DH_lipoyl-BS"/>
</dbReference>
<evidence type="ECO:0000256" key="4">
    <source>
        <dbReference type="ARBA" id="ARBA00022823"/>
    </source>
</evidence>
<dbReference type="NCBIfam" id="TIGR01349">
    <property type="entry name" value="PDHac_trf_mito"/>
    <property type="match status" value="1"/>
</dbReference>
<dbReference type="Gene3D" id="2.40.50.100">
    <property type="match status" value="1"/>
</dbReference>
<accession>R9A387</accession>
<feature type="compositionally biased region" description="Polar residues" evidence="9">
    <location>
        <begin position="92"/>
        <end position="118"/>
    </location>
</feature>
<evidence type="ECO:0000259" key="11">
    <source>
        <dbReference type="PROSITE" id="PS51826"/>
    </source>
</evidence>
<evidence type="ECO:0000256" key="7">
    <source>
        <dbReference type="ARBA" id="ARBA00048370"/>
    </source>
</evidence>
<comment type="function">
    <text evidence="6">The pyruvate dehydrogenase complex catalyzes the overall conversion of pyruvate to acetyl-CoA and CO(2). It contains multiple copies of three enzymatic components: pyruvate dehydrogenase (E1), dihydrolipoamide acetyltransferase (E2) and lipoamide dehydrogenase (E3).</text>
</comment>
<dbReference type="SUPFAM" id="SSF52777">
    <property type="entry name" value="CoA-dependent acyltransferases"/>
    <property type="match status" value="1"/>
</dbReference>
<comment type="catalytic activity">
    <reaction evidence="7 8">
        <text>N(6)-[(R)-dihydrolipoyl]-L-lysyl-[protein] + acetyl-CoA = N(6)-[(R)-S(8)-acetyldihydrolipoyl]-L-lysyl-[protein] + CoA</text>
        <dbReference type="Rhea" id="RHEA:17017"/>
        <dbReference type="Rhea" id="RHEA-COMP:10475"/>
        <dbReference type="Rhea" id="RHEA-COMP:10478"/>
        <dbReference type="ChEBI" id="CHEBI:57287"/>
        <dbReference type="ChEBI" id="CHEBI:57288"/>
        <dbReference type="ChEBI" id="CHEBI:83100"/>
        <dbReference type="ChEBI" id="CHEBI:83111"/>
        <dbReference type="EC" id="2.3.1.12"/>
    </reaction>
</comment>
<evidence type="ECO:0000256" key="5">
    <source>
        <dbReference type="ARBA" id="ARBA00023315"/>
    </source>
</evidence>
<name>R9A387_9LEPT</name>
<dbReference type="STRING" id="1218599.LEP1GSC195_1711"/>
<dbReference type="Pfam" id="PF02817">
    <property type="entry name" value="E3_binding"/>
    <property type="match status" value="1"/>
</dbReference>
<keyword evidence="13" id="KW-1185">Reference proteome</keyword>
<evidence type="ECO:0000256" key="9">
    <source>
        <dbReference type="SAM" id="MobiDB-lite"/>
    </source>
</evidence>
<evidence type="ECO:0000256" key="3">
    <source>
        <dbReference type="ARBA" id="ARBA00022679"/>
    </source>
</evidence>
<dbReference type="InterPro" id="IPR000089">
    <property type="entry name" value="Biotin_lipoyl"/>
</dbReference>
<dbReference type="EC" id="2.3.1.12" evidence="8"/>
<dbReference type="FunFam" id="2.40.50.100:FF:000010">
    <property type="entry name" value="Acetyltransferase component of pyruvate dehydrogenase complex"/>
    <property type="match status" value="1"/>
</dbReference>
<dbReference type="Pfam" id="PF00198">
    <property type="entry name" value="2-oxoacid_dh"/>
    <property type="match status" value="1"/>
</dbReference>
<keyword evidence="5 8" id="KW-0012">Acyltransferase</keyword>
<dbReference type="RefSeq" id="WP_015682010.1">
    <property type="nucleotide sequence ID" value="NZ_AOGZ02000014.1"/>
</dbReference>
<protein>
    <recommendedName>
        <fullName evidence="8">Acetyltransferase component of pyruvate dehydrogenase complex</fullName>
        <ecNumber evidence="8">2.3.1.12</ecNumber>
    </recommendedName>
</protein>
<comment type="caution">
    <text evidence="12">The sequence shown here is derived from an EMBL/GenBank/DDBJ whole genome shotgun (WGS) entry which is preliminary data.</text>
</comment>
<dbReference type="PROSITE" id="PS50968">
    <property type="entry name" value="BIOTINYL_LIPOYL"/>
    <property type="match status" value="1"/>
</dbReference>
<reference evidence="12" key="1">
    <citation type="submission" date="2013-04" db="EMBL/GenBank/DDBJ databases">
        <authorList>
            <person name="Harkins D.M."/>
            <person name="Durkin A.S."/>
            <person name="Brinkac L.M."/>
            <person name="Haft D.H."/>
            <person name="Selengut J.D."/>
            <person name="Sanka R."/>
            <person name="DePew J."/>
            <person name="Purushe J."/>
            <person name="Galloway R.L."/>
            <person name="Vinetz J.M."/>
            <person name="Sutton G.G."/>
            <person name="Nierman W.C."/>
            <person name="Fouts D.E."/>
        </authorList>
    </citation>
    <scope>NUCLEOTIDE SEQUENCE [LARGE SCALE GENOMIC DNA]</scope>
    <source>
        <strain evidence="12">CDC</strain>
    </source>
</reference>
<evidence type="ECO:0000256" key="8">
    <source>
        <dbReference type="RuleBase" id="RU361137"/>
    </source>
</evidence>
<dbReference type="PROSITE" id="PS00189">
    <property type="entry name" value="LIPOYL"/>
    <property type="match status" value="1"/>
</dbReference>
<dbReference type="PANTHER" id="PTHR23151">
    <property type="entry name" value="DIHYDROLIPOAMIDE ACETYL/SUCCINYL-TRANSFERASE-RELATED"/>
    <property type="match status" value="1"/>
</dbReference>
<dbReference type="InterPro" id="IPR001078">
    <property type="entry name" value="2-oxoacid_DH_actylTfrase"/>
</dbReference>
<dbReference type="EMBL" id="AOGZ02000014">
    <property type="protein sequence ID" value="EOQ96676.1"/>
    <property type="molecule type" value="Genomic_DNA"/>
</dbReference>
<dbReference type="CDD" id="cd06849">
    <property type="entry name" value="lipoyl_domain"/>
    <property type="match status" value="1"/>
</dbReference>
<dbReference type="SUPFAM" id="SSF51230">
    <property type="entry name" value="Single hybrid motif"/>
    <property type="match status" value="1"/>
</dbReference>
<proteinExistence type="inferred from homology"/>
<dbReference type="Gene3D" id="3.30.559.10">
    <property type="entry name" value="Chloramphenicol acetyltransferase-like domain"/>
    <property type="match status" value="1"/>
</dbReference>
<evidence type="ECO:0000313" key="12">
    <source>
        <dbReference type="EMBL" id="EOQ96676.1"/>
    </source>
</evidence>
<dbReference type="Proteomes" id="UP000013984">
    <property type="component" value="Unassembled WGS sequence"/>
</dbReference>
<comment type="subunit">
    <text evidence="2">Forms a 24-polypeptide structural core with octahedral symmetry.</text>
</comment>
<dbReference type="InterPro" id="IPR006257">
    <property type="entry name" value="LAT1"/>
</dbReference>
<keyword evidence="12" id="KW-0670">Pyruvate</keyword>
<feature type="domain" description="Lipoyl-binding" evidence="10">
    <location>
        <begin position="2"/>
        <end position="77"/>
    </location>
</feature>
<evidence type="ECO:0000313" key="13">
    <source>
        <dbReference type="Proteomes" id="UP000013984"/>
    </source>
</evidence>
<keyword evidence="3 8" id="KW-0808">Transferase</keyword>
<comment type="cofactor">
    <cofactor evidence="8">
        <name>(R)-lipoate</name>
        <dbReference type="ChEBI" id="CHEBI:83088"/>
    </cofactor>
    <text evidence="8">Binds 1 lipoyl cofactor covalently.</text>
</comment>
<dbReference type="GO" id="GO:0004742">
    <property type="term" value="F:dihydrolipoyllysine-residue acetyltransferase activity"/>
    <property type="evidence" value="ECO:0007669"/>
    <property type="project" value="UniProtKB-UniRule"/>
</dbReference>
<dbReference type="OrthoDB" id="9805770at2"/>
<dbReference type="GO" id="GO:0006086">
    <property type="term" value="P:pyruvate decarboxylation to acetyl-CoA"/>
    <property type="evidence" value="ECO:0007669"/>
    <property type="project" value="InterPro"/>
</dbReference>
<comment type="similarity">
    <text evidence="1 8">Belongs to the 2-oxoacid dehydrogenase family.</text>
</comment>